<dbReference type="Pfam" id="PF01935">
    <property type="entry name" value="DUF87"/>
    <property type="match status" value="1"/>
</dbReference>
<feature type="coiled-coil region" evidence="1">
    <location>
        <begin position="571"/>
        <end position="609"/>
    </location>
</feature>
<dbReference type="InterPro" id="IPR027417">
    <property type="entry name" value="P-loop_NTPase"/>
</dbReference>
<name>A0ABT7HRY6_9BACT</name>
<reference evidence="3" key="1">
    <citation type="submission" date="2022-08" db="EMBL/GenBank/DDBJ databases">
        <authorList>
            <person name="Wang H."/>
        </authorList>
    </citation>
    <scope>NUCLEOTIDE SEQUENCE</scope>
    <source>
        <strain evidence="3">PS10</strain>
    </source>
</reference>
<feature type="domain" description="Helicase HerA central" evidence="2">
    <location>
        <begin position="19"/>
        <end position="279"/>
    </location>
</feature>
<reference evidence="3" key="2">
    <citation type="journal article" date="2023" name="Microorganisms">
        <title>Isolation and Genomic Characteristics of Cat-Borne Campylobacter felis sp. nov. and Sheep-Borne Campylobacter ovis sp. nov.</title>
        <authorList>
            <person name="Wang H."/>
            <person name="Li Y."/>
            <person name="Gu Y."/>
            <person name="Zhou G."/>
            <person name="Chen X."/>
            <person name="Zhang X."/>
            <person name="Shao Z."/>
            <person name="Zhang J."/>
            <person name="Zhang M."/>
        </authorList>
    </citation>
    <scope>NUCLEOTIDE SEQUENCE</scope>
    <source>
        <strain evidence="3">PS10</strain>
    </source>
</reference>
<feature type="coiled-coil region" evidence="1">
    <location>
        <begin position="655"/>
        <end position="689"/>
    </location>
</feature>
<dbReference type="PANTHER" id="PTHR30121">
    <property type="entry name" value="UNCHARACTERIZED PROTEIN YJGR-RELATED"/>
    <property type="match status" value="1"/>
</dbReference>
<dbReference type="RefSeq" id="WP_284938341.1">
    <property type="nucleotide sequence ID" value="NZ_JANURM010000016.1"/>
</dbReference>
<dbReference type="InterPro" id="IPR051162">
    <property type="entry name" value="T4SS_component"/>
</dbReference>
<keyword evidence="1" id="KW-0175">Coiled coil</keyword>
<evidence type="ECO:0000259" key="2">
    <source>
        <dbReference type="Pfam" id="PF01935"/>
    </source>
</evidence>
<gene>
    <name evidence="3" type="ORF">NYG85_09720</name>
</gene>
<comment type="caution">
    <text evidence="3">The sequence shown here is derived from an EMBL/GenBank/DDBJ whole genome shotgun (WGS) entry which is preliminary data.</text>
</comment>
<proteinExistence type="predicted"/>
<evidence type="ECO:0000313" key="3">
    <source>
        <dbReference type="EMBL" id="MDL0089635.1"/>
    </source>
</evidence>
<dbReference type="Gene3D" id="3.40.50.300">
    <property type="entry name" value="P-loop containing nucleotide triphosphate hydrolases"/>
    <property type="match status" value="2"/>
</dbReference>
<organism evidence="3 4">
    <name type="scientific">Campylobacter gastrosuis</name>
    <dbReference type="NCBI Taxonomy" id="2974576"/>
    <lineage>
        <taxon>Bacteria</taxon>
        <taxon>Pseudomonadati</taxon>
        <taxon>Campylobacterota</taxon>
        <taxon>Epsilonproteobacteria</taxon>
        <taxon>Campylobacterales</taxon>
        <taxon>Campylobacteraceae</taxon>
        <taxon>Campylobacter</taxon>
    </lineage>
</organism>
<evidence type="ECO:0000313" key="4">
    <source>
        <dbReference type="Proteomes" id="UP001173801"/>
    </source>
</evidence>
<dbReference type="EMBL" id="JANURM010000016">
    <property type="protein sequence ID" value="MDL0089635.1"/>
    <property type="molecule type" value="Genomic_DNA"/>
</dbReference>
<dbReference type="PANTHER" id="PTHR30121:SF6">
    <property type="entry name" value="SLR6007 PROTEIN"/>
    <property type="match status" value="1"/>
</dbReference>
<dbReference type="SUPFAM" id="SSF52540">
    <property type="entry name" value="P-loop containing nucleoside triphosphate hydrolases"/>
    <property type="match status" value="1"/>
</dbReference>
<accession>A0ABT7HRY6</accession>
<keyword evidence="4" id="KW-1185">Reference proteome</keyword>
<evidence type="ECO:0000256" key="1">
    <source>
        <dbReference type="SAM" id="Coils"/>
    </source>
</evidence>
<dbReference type="Proteomes" id="UP001173801">
    <property type="component" value="Unassembled WGS sequence"/>
</dbReference>
<sequence length="712" mass="80015">MSGELWLGTSENKPFFYKSKNLTTHALIIGMTGSGKTGLGITLLEEICLKNIPSFVIDPKGDMGNLCLALKNTDEFLTYTNDKSRAENLANSLRLGLNDDLERVSEFKNSVDFTIYTPKSSSGVGVALLGDFVPPQNLDDEAMINYVNSLTSSILSLLSINADDASKEHILISKILSNAFEEGKTLSLSELILAINEPPFSQIGIFDIEKFYPANERFKLSVRLNLLIASANFKAYTNGERLNIKNMLFNGTKAKCNIFSIAHLNDNERMFFVTFLLNEILAWIRTTSGTDELKAVLYMDEIFGYFSPNANPPSKTPMLTLLKQARAFGLGCVLSTQNPVDLDYKGLSNIGTWFIGRLITAQDKERVISGLNGDKTELFSQISNLEKRQFLIKNIHDDALKILNTRYALSYLKGPLTADEIKNLMSQKRQNFSHKDEQNQRPLISNEIKQLFASDKNELNAYFLGTARVRFYDTKLNIDTNLDLSFLGEACENFSWDNASKNPELNFTQMPQNATFMPLPSEILRLKNTKNLQSDLRDFIYQNEGLYLYASPRLNSNPGESKQEFLARLSLNDSSKEQEALEQKFKAQKARLEDKLASARQRLVKEQNDAKTSTIDAVVNIGASLIGAFFGKKSVSKIATSVKSTNRLLKERNDVKLSEAGVDEILAQIDDLEREFELKLAEIKSKNLQINQIKIAPKKSDIFIQDVVLVWM</sequence>
<dbReference type="InterPro" id="IPR002789">
    <property type="entry name" value="HerA_central"/>
</dbReference>
<protein>
    <submittedName>
        <fullName evidence="3">DUF87 domain-containing protein</fullName>
    </submittedName>
</protein>